<proteinExistence type="predicted"/>
<dbReference type="InterPro" id="IPR003439">
    <property type="entry name" value="ABC_transporter-like_ATP-bd"/>
</dbReference>
<evidence type="ECO:0000256" key="1">
    <source>
        <dbReference type="ARBA" id="ARBA00022448"/>
    </source>
</evidence>
<dbReference type="InterPro" id="IPR050093">
    <property type="entry name" value="ABC_SmlMolc_Importer"/>
</dbReference>
<evidence type="ECO:0000313" key="7">
    <source>
        <dbReference type="EMBL" id="PMS36773.1"/>
    </source>
</evidence>
<evidence type="ECO:0000259" key="6">
    <source>
        <dbReference type="PROSITE" id="PS50893"/>
    </source>
</evidence>
<sequence>MADLILRGVSKRYPDATAVDGLDLAIPAGAFVALLGPSGCGKTTTLRMLAGFEDVDAGQIALGDRVLSSPDTHVPPEHRRMGMVFQSYALWPHMSVAQNVGYALKLRGVRAAEYERRVREALESVHLAEYADAAPQALSGGQRQRVALARCLASEARVVLLDEPLANLDRHLRASMEQAFRDFHRRTGATFVYVTHDQAEAMALADRVAVMHRGRLVQWATPEELYQRPRTEWLARFIGNGSLLEVAGQPLGPIDGQPLMDALGCAEGQRGPVLVRPQHVRLDESGVVGEVRDCVFRGERYEVLIRLPDQQQLLAYHGCHVAIGQRVTARISQAWGLERG</sequence>
<dbReference type="InterPro" id="IPR003593">
    <property type="entry name" value="AAA+_ATPase"/>
</dbReference>
<dbReference type="FunFam" id="3.40.50.300:FF:000042">
    <property type="entry name" value="Maltose/maltodextrin ABC transporter, ATP-binding protein"/>
    <property type="match status" value="1"/>
</dbReference>
<evidence type="ECO:0000256" key="4">
    <source>
        <dbReference type="ARBA" id="ARBA00022741"/>
    </source>
</evidence>
<dbReference type="Proteomes" id="UP000235777">
    <property type="component" value="Unassembled WGS sequence"/>
</dbReference>
<dbReference type="Pfam" id="PF08402">
    <property type="entry name" value="TOBE_2"/>
    <property type="match status" value="1"/>
</dbReference>
<dbReference type="PANTHER" id="PTHR42781">
    <property type="entry name" value="SPERMIDINE/PUTRESCINE IMPORT ATP-BINDING PROTEIN POTA"/>
    <property type="match status" value="1"/>
</dbReference>
<dbReference type="GO" id="GO:0005524">
    <property type="term" value="F:ATP binding"/>
    <property type="evidence" value="ECO:0007669"/>
    <property type="project" value="UniProtKB-KW"/>
</dbReference>
<evidence type="ECO:0000313" key="8">
    <source>
        <dbReference type="Proteomes" id="UP000235777"/>
    </source>
</evidence>
<dbReference type="AlphaFoldDB" id="A0A2N7X4T8"/>
<accession>A0A2N7X4T8</accession>
<dbReference type="EMBL" id="PNYC01000006">
    <property type="protein sequence ID" value="PMS36773.1"/>
    <property type="molecule type" value="Genomic_DNA"/>
</dbReference>
<dbReference type="PROSITE" id="PS00211">
    <property type="entry name" value="ABC_TRANSPORTER_1"/>
    <property type="match status" value="1"/>
</dbReference>
<keyword evidence="8" id="KW-1185">Reference proteome</keyword>
<dbReference type="GO" id="GO:0043190">
    <property type="term" value="C:ATP-binding cassette (ABC) transporter complex"/>
    <property type="evidence" value="ECO:0007669"/>
    <property type="project" value="InterPro"/>
</dbReference>
<keyword evidence="3" id="KW-0472">Membrane</keyword>
<dbReference type="Pfam" id="PF00005">
    <property type="entry name" value="ABC_tran"/>
    <property type="match status" value="1"/>
</dbReference>
<dbReference type="PANTHER" id="PTHR42781:SF4">
    <property type="entry name" value="SPERMIDINE_PUTRESCINE IMPORT ATP-BINDING PROTEIN POTA"/>
    <property type="match status" value="1"/>
</dbReference>
<evidence type="ECO:0000256" key="5">
    <source>
        <dbReference type="ARBA" id="ARBA00022840"/>
    </source>
</evidence>
<dbReference type="InterPro" id="IPR008995">
    <property type="entry name" value="Mo/tungstate-bd_C_term_dom"/>
</dbReference>
<keyword evidence="1" id="KW-0813">Transport</keyword>
<organism evidence="7 8">
    <name type="scientific">Trinickia symbiotica</name>
    <dbReference type="NCBI Taxonomy" id="863227"/>
    <lineage>
        <taxon>Bacteria</taxon>
        <taxon>Pseudomonadati</taxon>
        <taxon>Pseudomonadota</taxon>
        <taxon>Betaproteobacteria</taxon>
        <taxon>Burkholderiales</taxon>
        <taxon>Burkholderiaceae</taxon>
        <taxon>Trinickia</taxon>
    </lineage>
</organism>
<feature type="domain" description="ABC transporter" evidence="6">
    <location>
        <begin position="4"/>
        <end position="238"/>
    </location>
</feature>
<name>A0A2N7X4T8_9BURK</name>
<dbReference type="RefSeq" id="WP_102607010.1">
    <property type="nucleotide sequence ID" value="NZ_PNYC01000006.1"/>
</dbReference>
<evidence type="ECO:0000256" key="3">
    <source>
        <dbReference type="ARBA" id="ARBA00022519"/>
    </source>
</evidence>
<dbReference type="GO" id="GO:0140359">
    <property type="term" value="F:ABC-type transporter activity"/>
    <property type="evidence" value="ECO:0007669"/>
    <property type="project" value="UniProtKB-ARBA"/>
</dbReference>
<comment type="caution">
    <text evidence="7">The sequence shown here is derived from an EMBL/GenBank/DDBJ whole genome shotgun (WGS) entry which is preliminary data.</text>
</comment>
<keyword evidence="3" id="KW-0997">Cell inner membrane</keyword>
<dbReference type="Gene3D" id="3.40.50.300">
    <property type="entry name" value="P-loop containing nucleotide triphosphate hydrolases"/>
    <property type="match status" value="1"/>
</dbReference>
<dbReference type="InterPro" id="IPR013611">
    <property type="entry name" value="Transp-assoc_OB_typ2"/>
</dbReference>
<reference evidence="7 8" key="1">
    <citation type="submission" date="2018-01" db="EMBL/GenBank/DDBJ databases">
        <title>Whole genome analyses suggest that Burkholderia sensu lato contains two further novel genera in the rhizoxinica-symbiotica group Mycetohabitans gen. nov., and Trinickia gen. nov.: implications for the evolution of diazotrophy and nodulation in the Burkholderiaceae.</title>
        <authorList>
            <person name="Estrada-de los Santos P."/>
            <person name="Palmer M."/>
            <person name="Chavez-Ramirez B."/>
            <person name="Beukes C."/>
            <person name="Steenkamp E.T."/>
            <person name="Hirsch A.M."/>
            <person name="Manyaka P."/>
            <person name="Maluk M."/>
            <person name="Lafos M."/>
            <person name="Crook M."/>
            <person name="Gross E."/>
            <person name="Simon M.F."/>
            <person name="Bueno dos Reis Junior F."/>
            <person name="Poole P.S."/>
            <person name="Venter S.N."/>
            <person name="James E.K."/>
        </authorList>
    </citation>
    <scope>NUCLEOTIDE SEQUENCE [LARGE SCALE GENOMIC DNA]</scope>
    <source>
        <strain evidence="7 8">JPY 581</strain>
    </source>
</reference>
<dbReference type="InterPro" id="IPR027417">
    <property type="entry name" value="P-loop_NTPase"/>
</dbReference>
<dbReference type="SUPFAM" id="SSF52540">
    <property type="entry name" value="P-loop containing nucleoside triphosphate hydrolases"/>
    <property type="match status" value="1"/>
</dbReference>
<dbReference type="GO" id="GO:0016887">
    <property type="term" value="F:ATP hydrolysis activity"/>
    <property type="evidence" value="ECO:0007669"/>
    <property type="project" value="InterPro"/>
</dbReference>
<keyword evidence="2" id="KW-1003">Cell membrane</keyword>
<dbReference type="SMART" id="SM00382">
    <property type="entry name" value="AAA"/>
    <property type="match status" value="1"/>
</dbReference>
<gene>
    <name evidence="7" type="ORF">C0Z20_11825</name>
</gene>
<protein>
    <submittedName>
        <fullName evidence="7">ABC transporter ATP-binding protein</fullName>
    </submittedName>
</protein>
<evidence type="ECO:0000256" key="2">
    <source>
        <dbReference type="ARBA" id="ARBA00022475"/>
    </source>
</evidence>
<dbReference type="PROSITE" id="PS50893">
    <property type="entry name" value="ABC_TRANSPORTER_2"/>
    <property type="match status" value="1"/>
</dbReference>
<dbReference type="InterPro" id="IPR017871">
    <property type="entry name" value="ABC_transporter-like_CS"/>
</dbReference>
<keyword evidence="4" id="KW-0547">Nucleotide-binding</keyword>
<dbReference type="SUPFAM" id="SSF50331">
    <property type="entry name" value="MOP-like"/>
    <property type="match status" value="1"/>
</dbReference>
<keyword evidence="5 7" id="KW-0067">ATP-binding</keyword>